<keyword evidence="1" id="KW-0418">Kinase</keyword>
<organism evidence="1 2">
    <name type="scientific">Cohaesibacter marisflavi</name>
    <dbReference type="NCBI Taxonomy" id="655353"/>
    <lineage>
        <taxon>Bacteria</taxon>
        <taxon>Pseudomonadati</taxon>
        <taxon>Pseudomonadota</taxon>
        <taxon>Alphaproteobacteria</taxon>
        <taxon>Hyphomicrobiales</taxon>
        <taxon>Cohaesibacteraceae</taxon>
    </lineage>
</organism>
<dbReference type="CDD" id="cd24012">
    <property type="entry name" value="ASKHA_NBD_KDGal-kinase"/>
    <property type="match status" value="1"/>
</dbReference>
<evidence type="ECO:0000313" key="1">
    <source>
        <dbReference type="EMBL" id="SFN88363.1"/>
    </source>
</evidence>
<dbReference type="GO" id="GO:0008671">
    <property type="term" value="F:2-dehydro-3-deoxygalactonokinase activity"/>
    <property type="evidence" value="ECO:0007669"/>
    <property type="project" value="InterPro"/>
</dbReference>
<gene>
    <name evidence="1" type="ORF">SAMN04488056_102287</name>
</gene>
<dbReference type="InterPro" id="IPR042258">
    <property type="entry name" value="DGOK_N"/>
</dbReference>
<keyword evidence="2" id="KW-1185">Reference proteome</keyword>
<dbReference type="Gene3D" id="3.30.420.310">
    <property type="entry name" value="2-keto-3-deoxy-galactonokinase, C-terminal domain"/>
    <property type="match status" value="1"/>
</dbReference>
<evidence type="ECO:0000313" key="2">
    <source>
        <dbReference type="Proteomes" id="UP000199236"/>
    </source>
</evidence>
<sequence>MSLLIALDWGTSSLRAYLMEDGKVLDQRHSPYGIQHLPEPGGVKGYEVAFESICGDWRKQYPDVSVVTGGMVGSAQGWSEAPYVRCPADLSDLAKKAGQATLPDGGTLHIVPGVLLDDPDLAPDVIRGEEIQIAGALIDHDDWWQASRILLPGTHSKWVTMNGGKLESFSTYMTGEIFAVLCDHSILGRLMPEEKASKEEADKAFDLGLSVAKHGGAGDLTHQLFATRTMGLTERMPKEALSNYMSGLLIGNELTSATRELQDDASLPLIMIGDGALCDLYKRALASFGLECTAQFDNTAHIGLWNFAETSGLI</sequence>
<dbReference type="Proteomes" id="UP000199236">
    <property type="component" value="Unassembled WGS sequence"/>
</dbReference>
<reference evidence="1 2" key="1">
    <citation type="submission" date="2016-10" db="EMBL/GenBank/DDBJ databases">
        <authorList>
            <person name="de Groot N.N."/>
        </authorList>
    </citation>
    <scope>NUCLEOTIDE SEQUENCE [LARGE SCALE GENOMIC DNA]</scope>
    <source>
        <strain evidence="1 2">CGMCC 1.9157</strain>
    </source>
</reference>
<keyword evidence="1" id="KW-0808">Transferase</keyword>
<dbReference type="Gene3D" id="3.30.420.300">
    <property type="entry name" value="2-keto-3-deoxy-galactonokinase, substrate binding domain"/>
    <property type="match status" value="1"/>
</dbReference>
<dbReference type="AlphaFoldDB" id="A0A1I5CN83"/>
<dbReference type="STRING" id="655353.SAMN04488056_102287"/>
<accession>A0A1I5CN83</accession>
<dbReference type="InterPro" id="IPR007729">
    <property type="entry name" value="DGOK"/>
</dbReference>
<proteinExistence type="predicted"/>
<dbReference type="RefSeq" id="WP_090069589.1">
    <property type="nucleotide sequence ID" value="NZ_FOVR01000002.1"/>
</dbReference>
<protein>
    <submittedName>
        <fullName evidence="1">2-dehydro-3-deoxygalactonokinase</fullName>
    </submittedName>
</protein>
<dbReference type="Pfam" id="PF05035">
    <property type="entry name" value="DGOK"/>
    <property type="match status" value="1"/>
</dbReference>
<dbReference type="InterPro" id="IPR042257">
    <property type="entry name" value="DGOK_C"/>
</dbReference>
<name>A0A1I5CN83_9HYPH</name>
<dbReference type="EMBL" id="FOVR01000002">
    <property type="protein sequence ID" value="SFN88363.1"/>
    <property type="molecule type" value="Genomic_DNA"/>
</dbReference>
<dbReference type="GO" id="GO:0034194">
    <property type="term" value="P:D-galactonate catabolic process"/>
    <property type="evidence" value="ECO:0007669"/>
    <property type="project" value="InterPro"/>
</dbReference>
<dbReference type="OrthoDB" id="256574at2"/>